<dbReference type="CDD" id="cd04301">
    <property type="entry name" value="NAT_SF"/>
    <property type="match status" value="1"/>
</dbReference>
<comment type="caution">
    <text evidence="2">The sequence shown here is derived from an EMBL/GenBank/DDBJ whole genome shotgun (WGS) entry which is preliminary data.</text>
</comment>
<proteinExistence type="predicted"/>
<dbReference type="GO" id="GO:0016747">
    <property type="term" value="F:acyltransferase activity, transferring groups other than amino-acyl groups"/>
    <property type="evidence" value="ECO:0007669"/>
    <property type="project" value="InterPro"/>
</dbReference>
<evidence type="ECO:0000313" key="2">
    <source>
        <dbReference type="EMBL" id="OWZ84946.1"/>
    </source>
</evidence>
<dbReference type="Proteomes" id="UP000214588">
    <property type="component" value="Unassembled WGS sequence"/>
</dbReference>
<dbReference type="OrthoDB" id="1949423at2"/>
<dbReference type="InterPro" id="IPR016181">
    <property type="entry name" value="Acyl_CoA_acyltransferase"/>
</dbReference>
<dbReference type="InterPro" id="IPR000182">
    <property type="entry name" value="GNAT_dom"/>
</dbReference>
<dbReference type="Gene3D" id="3.40.630.30">
    <property type="match status" value="1"/>
</dbReference>
<organism evidence="2 3">
    <name type="scientific">Natranaerobius trueperi</name>
    <dbReference type="NCBI Taxonomy" id="759412"/>
    <lineage>
        <taxon>Bacteria</taxon>
        <taxon>Bacillati</taxon>
        <taxon>Bacillota</taxon>
        <taxon>Clostridia</taxon>
        <taxon>Natranaerobiales</taxon>
        <taxon>Natranaerobiaceae</taxon>
        <taxon>Natranaerobius</taxon>
    </lineage>
</organism>
<keyword evidence="3" id="KW-1185">Reference proteome</keyword>
<evidence type="ECO:0000259" key="1">
    <source>
        <dbReference type="PROSITE" id="PS51186"/>
    </source>
</evidence>
<evidence type="ECO:0000313" key="3">
    <source>
        <dbReference type="Proteomes" id="UP000214588"/>
    </source>
</evidence>
<dbReference type="EMBL" id="NIQC01000001">
    <property type="protein sequence ID" value="OWZ84946.1"/>
    <property type="molecule type" value="Genomic_DNA"/>
</dbReference>
<sequence length="278" mass="32765">MKKVSYNFRKAQLEDKEEILSISDNFNHDYLPYVIDRWLTMGRGGLYLLEESNKIVACCLLKFQTSNQAWLAGMRVRPDYHNLGAGGELTGRLTERANYEGANIVRFVTNLDNYPAQKVGEKHGFYFHSRWMIFYYQDLPHNITTTFDIREEMFTNQIDKTSRELFFQEGFTFAELTNPQFENIDDKDRFLLNVKGEVAFIGENTENFDKEVTFFVNCMVLLEQLEKIDFYQVIKELLSYLNKHKYYACTLPIPYELWKQDRDKLGTLLGKDEGESFI</sequence>
<accession>A0A226C151</accession>
<dbReference type="PROSITE" id="PS51186">
    <property type="entry name" value="GNAT"/>
    <property type="match status" value="1"/>
</dbReference>
<reference evidence="2 3" key="1">
    <citation type="submission" date="2017-06" db="EMBL/GenBank/DDBJ databases">
        <title>Draft Genome Sequence of Natranaerobius trueperi halophilic, alkalithermophilic bacteria from soda lakes.</title>
        <authorList>
            <person name="Zhao B."/>
        </authorList>
    </citation>
    <scope>NUCLEOTIDE SEQUENCE [LARGE SCALE GENOMIC DNA]</scope>
    <source>
        <strain evidence="2 3">DSM 18760</strain>
    </source>
</reference>
<dbReference type="AlphaFoldDB" id="A0A226C151"/>
<dbReference type="Pfam" id="PF00583">
    <property type="entry name" value="Acetyltransf_1"/>
    <property type="match status" value="1"/>
</dbReference>
<dbReference type="SUPFAM" id="SSF55729">
    <property type="entry name" value="Acyl-CoA N-acyltransferases (Nat)"/>
    <property type="match status" value="1"/>
</dbReference>
<protein>
    <recommendedName>
        <fullName evidence="1">N-acetyltransferase domain-containing protein</fullName>
    </recommendedName>
</protein>
<feature type="domain" description="N-acetyltransferase" evidence="1">
    <location>
        <begin position="6"/>
        <end position="146"/>
    </location>
</feature>
<dbReference type="RefSeq" id="WP_089022370.1">
    <property type="nucleotide sequence ID" value="NZ_NIQC01000001.1"/>
</dbReference>
<gene>
    <name evidence="2" type="ORF">CDO51_00640</name>
</gene>
<name>A0A226C151_9FIRM</name>